<dbReference type="InterPro" id="IPR038765">
    <property type="entry name" value="Papain-like_cys_pep_sf"/>
</dbReference>
<dbReference type="GO" id="GO:0005524">
    <property type="term" value="F:ATP binding"/>
    <property type="evidence" value="ECO:0007669"/>
    <property type="project" value="UniProtKB-KW"/>
</dbReference>
<feature type="domain" description="Peptidase C51" evidence="7">
    <location>
        <begin position="30"/>
        <end position="174"/>
    </location>
</feature>
<dbReference type="Gene3D" id="3.30.1490.330">
    <property type="match status" value="1"/>
</dbReference>
<sequence length="637" mass="71514">MDSQPARFGTQLGVAPGGVPVYSSHYPSADPQEYPDRESYRSYLDGHFMGYKWQCVEFARRWLYLNHGYVFEGVPMAYDIFDLRTVKRVEDRTMLPLQAIRNGSFRRPEPGALLIWGEGGAFVDTGHVAVITEVLEDRVRIAEQNVGHNLWEEGFDYAREIPMQVDADGACFIHCDKAEVLGWMLQSADQAGAEPEKKSPVVHDLKINHLSESPPRSWLNESLPDEQAYGHAMGGAYLARFEADRCAWLSISESTMKALKHATNDLHAMFMHATHRVLMDDGLLQRFNLPRSIWPRLRASWNNRRNEMITGRFDFAVSKEGIKVYEYNADSASCYLEAGKLQQQWFEAAGVEQGRCPGGRLFADLVHAWHSSETEGPLHILQDEDAEEQYHALYIQAAAEAAGIRCKPVVGMRGLGWDPEGHVVDADGERINWVWKTWAWETALDQLREECDEEAALAAIGQTRARAGVPRLVDLLLRPGVMVYEPLWTLVPSNKAILPVLWELFPNHPCLLHSAYELDSTLSQKGYVAKPIAGRCGFNISMVGPGHQLLEASSGQFSEQDQVYQQLYPLPKLEDYFVQVGTFTVDGKFSAACIRADRSPLITTDSDLFPLRVLADETWGAALQDEVNPAGEVDSVE</sequence>
<evidence type="ECO:0000313" key="8">
    <source>
        <dbReference type="EMBL" id="RRJ85068.1"/>
    </source>
</evidence>
<gene>
    <name evidence="8" type="ORF">D0544_08330</name>
</gene>
<dbReference type="InterPro" id="IPR005494">
    <property type="entry name" value="GSPS_pre-ATP-grasp-like_dom"/>
</dbReference>
<keyword evidence="6" id="KW-0460">Magnesium</keyword>
<protein>
    <submittedName>
        <fullName evidence="8">CHAP domain-containing protein</fullName>
    </submittedName>
</protein>
<dbReference type="Pfam" id="PF03738">
    <property type="entry name" value="GSP_synth"/>
    <property type="match status" value="1"/>
</dbReference>
<dbReference type="Pfam" id="PF05257">
    <property type="entry name" value="CHAP"/>
    <property type="match status" value="1"/>
</dbReference>
<keyword evidence="4" id="KW-0547">Nucleotide-binding</keyword>
<dbReference type="InterPro" id="IPR007921">
    <property type="entry name" value="CHAP_dom"/>
</dbReference>
<evidence type="ECO:0000256" key="1">
    <source>
        <dbReference type="ARBA" id="ARBA00008227"/>
    </source>
</evidence>
<keyword evidence="5" id="KW-0067">ATP-binding</keyword>
<evidence type="ECO:0000259" key="7">
    <source>
        <dbReference type="PROSITE" id="PS50911"/>
    </source>
</evidence>
<proteinExistence type="inferred from homology"/>
<accession>A0A3P3VSV8</accession>
<dbReference type="InterPro" id="IPR051705">
    <property type="entry name" value="Gsp_Synthetase/Amidase"/>
</dbReference>
<dbReference type="SUPFAM" id="SSF54001">
    <property type="entry name" value="Cysteine proteinases"/>
    <property type="match status" value="1"/>
</dbReference>
<dbReference type="SUPFAM" id="SSF52440">
    <property type="entry name" value="PreATP-grasp domain"/>
    <property type="match status" value="1"/>
</dbReference>
<dbReference type="RefSeq" id="WP_125015498.1">
    <property type="nucleotide sequence ID" value="NZ_QWEZ01000001.1"/>
</dbReference>
<keyword evidence="9" id="KW-1185">Reference proteome</keyword>
<dbReference type="PANTHER" id="PTHR30094">
    <property type="entry name" value="BIFUNCTIONAL GLUTATHIONYLSPERMIDINE SYNTHETASE/AMIDASE-RELATED"/>
    <property type="match status" value="1"/>
</dbReference>
<dbReference type="GO" id="GO:0008885">
    <property type="term" value="F:glutathionylspermidine synthase activity"/>
    <property type="evidence" value="ECO:0007669"/>
    <property type="project" value="TreeGrafter"/>
</dbReference>
<keyword evidence="2" id="KW-0436">Ligase</keyword>
<organism evidence="8 9">
    <name type="scientific">Aestuariirhabdus litorea</name>
    <dbReference type="NCBI Taxonomy" id="2528527"/>
    <lineage>
        <taxon>Bacteria</taxon>
        <taxon>Pseudomonadati</taxon>
        <taxon>Pseudomonadota</taxon>
        <taxon>Gammaproteobacteria</taxon>
        <taxon>Oceanospirillales</taxon>
        <taxon>Aestuariirhabdaceae</taxon>
        <taxon>Aestuariirhabdus</taxon>
    </lineage>
</organism>
<dbReference type="EMBL" id="QWEZ01000001">
    <property type="protein sequence ID" value="RRJ85068.1"/>
    <property type="molecule type" value="Genomic_DNA"/>
</dbReference>
<reference evidence="8 9" key="2">
    <citation type="submission" date="2018-12" db="EMBL/GenBank/DDBJ databases">
        <title>Simiduia agarivorans gen. nov., sp. nov., a marine, agarolytic bacterium isolated from shallow coastal water from Keelung, Taiwan.</title>
        <authorList>
            <person name="Shieh W.Y."/>
        </authorList>
    </citation>
    <scope>NUCLEOTIDE SEQUENCE [LARGE SCALE GENOMIC DNA]</scope>
    <source>
        <strain evidence="8 9">GTF-13</strain>
    </source>
</reference>
<evidence type="ECO:0000256" key="5">
    <source>
        <dbReference type="ARBA" id="ARBA00022840"/>
    </source>
</evidence>
<comment type="caution">
    <text evidence="8">The sequence shown here is derived from an EMBL/GenBank/DDBJ whole genome shotgun (WGS) entry which is preliminary data.</text>
</comment>
<reference evidence="8 9" key="1">
    <citation type="submission" date="2018-08" db="EMBL/GenBank/DDBJ databases">
        <authorList>
            <person name="Khan S.A."/>
        </authorList>
    </citation>
    <scope>NUCLEOTIDE SEQUENCE [LARGE SCALE GENOMIC DNA]</scope>
    <source>
        <strain evidence="8 9">GTF-13</strain>
    </source>
</reference>
<keyword evidence="3" id="KW-0479">Metal-binding</keyword>
<evidence type="ECO:0000256" key="3">
    <source>
        <dbReference type="ARBA" id="ARBA00022723"/>
    </source>
</evidence>
<dbReference type="InterPro" id="IPR016185">
    <property type="entry name" value="PreATP-grasp_dom_sf"/>
</dbReference>
<dbReference type="PANTHER" id="PTHR30094:SF0">
    <property type="entry name" value="BIFUNCTIONAL GLUTATHIONYLSPERMIDINE SYNTHETASE_AMIDASE-RELATED"/>
    <property type="match status" value="1"/>
</dbReference>
<dbReference type="GO" id="GO:0046872">
    <property type="term" value="F:metal ion binding"/>
    <property type="evidence" value="ECO:0007669"/>
    <property type="project" value="UniProtKB-KW"/>
</dbReference>
<dbReference type="Gene3D" id="3.90.1720.10">
    <property type="entry name" value="endopeptidase domain like (from Nostoc punctiforme)"/>
    <property type="match status" value="1"/>
</dbReference>
<evidence type="ECO:0000313" key="9">
    <source>
        <dbReference type="Proteomes" id="UP000280792"/>
    </source>
</evidence>
<evidence type="ECO:0000256" key="4">
    <source>
        <dbReference type="ARBA" id="ARBA00022741"/>
    </source>
</evidence>
<dbReference type="PROSITE" id="PS50911">
    <property type="entry name" value="CHAP"/>
    <property type="match status" value="1"/>
</dbReference>
<dbReference type="AlphaFoldDB" id="A0A3P3VSV8"/>
<evidence type="ECO:0000256" key="2">
    <source>
        <dbReference type="ARBA" id="ARBA00022598"/>
    </source>
</evidence>
<dbReference type="SUPFAM" id="SSF56059">
    <property type="entry name" value="Glutathione synthetase ATP-binding domain-like"/>
    <property type="match status" value="1"/>
</dbReference>
<name>A0A3P3VSV8_9GAMM</name>
<dbReference type="GO" id="GO:0008884">
    <property type="term" value="F:glutathionylspermidine amidase activity"/>
    <property type="evidence" value="ECO:0007669"/>
    <property type="project" value="TreeGrafter"/>
</dbReference>
<evidence type="ECO:0000256" key="6">
    <source>
        <dbReference type="ARBA" id="ARBA00022842"/>
    </source>
</evidence>
<comment type="similarity">
    <text evidence="1">In the C-terminal section; belongs to the glutathionylspermidine synthase preATP-grasp family.</text>
</comment>
<dbReference type="Proteomes" id="UP000280792">
    <property type="component" value="Unassembled WGS sequence"/>
</dbReference>